<evidence type="ECO:0000313" key="2">
    <source>
        <dbReference type="Proteomes" id="UP001187192"/>
    </source>
</evidence>
<sequence>MEQADSRRRPSYLRIRIRKLKVKIGRRLTRLRRTMLLSISAARVSVCRQVCRQLKTCKRLFGGGGDRSSSTLVNSLPPLFV</sequence>
<protein>
    <submittedName>
        <fullName evidence="1">Uncharacterized protein</fullName>
    </submittedName>
</protein>
<reference evidence="1" key="1">
    <citation type="submission" date="2023-07" db="EMBL/GenBank/DDBJ databases">
        <title>draft genome sequence of fig (Ficus carica).</title>
        <authorList>
            <person name="Takahashi T."/>
            <person name="Nishimura K."/>
        </authorList>
    </citation>
    <scope>NUCLEOTIDE SEQUENCE</scope>
</reference>
<comment type="caution">
    <text evidence="1">The sequence shown here is derived from an EMBL/GenBank/DDBJ whole genome shotgun (WGS) entry which is preliminary data.</text>
</comment>
<keyword evidence="2" id="KW-1185">Reference proteome</keyword>
<accession>A0AA88DJC0</accession>
<dbReference type="PANTHER" id="PTHR35687:SF1">
    <property type="entry name" value="OS07G0516700 PROTEIN"/>
    <property type="match status" value="1"/>
</dbReference>
<organism evidence="1 2">
    <name type="scientific">Ficus carica</name>
    <name type="common">Common fig</name>
    <dbReference type="NCBI Taxonomy" id="3494"/>
    <lineage>
        <taxon>Eukaryota</taxon>
        <taxon>Viridiplantae</taxon>
        <taxon>Streptophyta</taxon>
        <taxon>Embryophyta</taxon>
        <taxon>Tracheophyta</taxon>
        <taxon>Spermatophyta</taxon>
        <taxon>Magnoliopsida</taxon>
        <taxon>eudicotyledons</taxon>
        <taxon>Gunneridae</taxon>
        <taxon>Pentapetalae</taxon>
        <taxon>rosids</taxon>
        <taxon>fabids</taxon>
        <taxon>Rosales</taxon>
        <taxon>Moraceae</taxon>
        <taxon>Ficeae</taxon>
        <taxon>Ficus</taxon>
    </lineage>
</organism>
<name>A0AA88DJC0_FICCA</name>
<dbReference type="PANTHER" id="PTHR35687">
    <property type="entry name" value="OS07G0516700 PROTEIN"/>
    <property type="match status" value="1"/>
</dbReference>
<gene>
    <name evidence="1" type="ORF">TIFTF001_019029</name>
</gene>
<dbReference type="AlphaFoldDB" id="A0AA88DJC0"/>
<proteinExistence type="predicted"/>
<evidence type="ECO:0000313" key="1">
    <source>
        <dbReference type="EMBL" id="GMN49869.1"/>
    </source>
</evidence>
<dbReference type="EMBL" id="BTGU01000032">
    <property type="protein sequence ID" value="GMN49869.1"/>
    <property type="molecule type" value="Genomic_DNA"/>
</dbReference>
<dbReference type="Proteomes" id="UP001187192">
    <property type="component" value="Unassembled WGS sequence"/>
</dbReference>